<dbReference type="Pfam" id="PF08529">
    <property type="entry name" value="NusA_N"/>
    <property type="match status" value="1"/>
</dbReference>
<dbReference type="OrthoDB" id="9807233at2"/>
<dbReference type="FunFam" id="3.30.300.20:FF:000002">
    <property type="entry name" value="Transcription termination/antitermination protein NusA"/>
    <property type="match status" value="1"/>
</dbReference>
<dbReference type="InterPro" id="IPR004087">
    <property type="entry name" value="KH_dom"/>
</dbReference>
<dbReference type="PANTHER" id="PTHR22648">
    <property type="entry name" value="TRANSCRIPTION TERMINATION FACTOR NUSA"/>
    <property type="match status" value="1"/>
</dbReference>
<dbReference type="PROSITE" id="PS50126">
    <property type="entry name" value="S1"/>
    <property type="match status" value="1"/>
</dbReference>
<evidence type="ECO:0000256" key="6">
    <source>
        <dbReference type="ARBA" id="ARBA00023163"/>
    </source>
</evidence>
<dbReference type="NCBIfam" id="TIGR01953">
    <property type="entry name" value="NusA"/>
    <property type="match status" value="1"/>
</dbReference>
<keyword evidence="3 7" id="KW-0889">Transcription antitermination</keyword>
<dbReference type="InterPro" id="IPR036555">
    <property type="entry name" value="NusA_N_sf"/>
</dbReference>
<dbReference type="EMBL" id="FNCY01000002">
    <property type="protein sequence ID" value="SDG90706.1"/>
    <property type="molecule type" value="Genomic_DNA"/>
</dbReference>
<comment type="subcellular location">
    <subcellularLocation>
        <location evidence="7">Cytoplasm</location>
    </subcellularLocation>
</comment>
<dbReference type="PROSITE" id="PS50084">
    <property type="entry name" value="KH_TYPE_1"/>
    <property type="match status" value="1"/>
</dbReference>
<evidence type="ECO:0000256" key="7">
    <source>
        <dbReference type="HAMAP-Rule" id="MF_00945"/>
    </source>
</evidence>
<comment type="similarity">
    <text evidence="7">Belongs to the NusA family.</text>
</comment>
<dbReference type="InterPro" id="IPR015946">
    <property type="entry name" value="KH_dom-like_a/b"/>
</dbReference>
<proteinExistence type="inferred from homology"/>
<dbReference type="Pfam" id="PF00575">
    <property type="entry name" value="S1"/>
    <property type="match status" value="1"/>
</dbReference>
<dbReference type="CDD" id="cd02134">
    <property type="entry name" value="KH-II_NusA_rpt1"/>
    <property type="match status" value="1"/>
</dbReference>
<dbReference type="Gene3D" id="3.30.300.20">
    <property type="match status" value="2"/>
</dbReference>
<keyword evidence="10" id="KW-1185">Reference proteome</keyword>
<comment type="subunit">
    <text evidence="7">Monomer. Binds directly to the core enzyme of the DNA-dependent RNA polymerase and to nascent RNA.</text>
</comment>
<feature type="domain" description="S1 motif" evidence="8">
    <location>
        <begin position="137"/>
        <end position="201"/>
    </location>
</feature>
<dbReference type="PANTHER" id="PTHR22648:SF0">
    <property type="entry name" value="TRANSCRIPTION TERMINATION_ANTITERMINATION PROTEIN NUSA"/>
    <property type="match status" value="1"/>
</dbReference>
<evidence type="ECO:0000256" key="4">
    <source>
        <dbReference type="ARBA" id="ARBA00022884"/>
    </source>
</evidence>
<evidence type="ECO:0000256" key="1">
    <source>
        <dbReference type="ARBA" id="ARBA00022472"/>
    </source>
</evidence>
<evidence type="ECO:0000256" key="3">
    <source>
        <dbReference type="ARBA" id="ARBA00022814"/>
    </source>
</evidence>
<dbReference type="InterPro" id="IPR003029">
    <property type="entry name" value="S1_domain"/>
</dbReference>
<dbReference type="SUPFAM" id="SSF47794">
    <property type="entry name" value="Rad51 N-terminal domain-like"/>
    <property type="match status" value="2"/>
</dbReference>
<keyword evidence="2 7" id="KW-0963">Cytoplasm</keyword>
<reference evidence="9 10" key="1">
    <citation type="submission" date="2016-10" db="EMBL/GenBank/DDBJ databases">
        <authorList>
            <person name="de Groot N.N."/>
        </authorList>
    </citation>
    <scope>NUCLEOTIDE SEQUENCE [LARGE SCALE GENOMIC DNA]</scope>
    <source>
        <strain evidence="9 10">DSM 5885</strain>
    </source>
</reference>
<name>A0A1G7Y355_9RHOO</name>
<evidence type="ECO:0000256" key="2">
    <source>
        <dbReference type="ARBA" id="ARBA00022490"/>
    </source>
</evidence>
<dbReference type="CDD" id="cd04455">
    <property type="entry name" value="S1_NusA"/>
    <property type="match status" value="1"/>
</dbReference>
<sequence>MSREILLLVDVLAREKNVAKEIVFGALELALASATKKRLHDEADVRVVVDRESGDFESFRRWEVVADGDYLNEALTVPLSEACKQDPDVEVGDFLEEALEPIDFGRIGAQAAKQVILQKIRDAERDQILNDFLDRKEHLVTGTIKRMERGNAIVEAGKIEAVLPRDQMIPRENLRIGDRVKAYLLRVDRQARGPQLILSRTAPEFIVKLFEMEVPEVDDGLLEIKAAARDPGLRAKIAVKSNDQRIDPIGTCVGMRGMRVTAVTNELAGERVDIVLWSPDPAQFVVGALAPADVSSVVVDEDKHSMDVVVDEANLAVAIGRGGQNVRLASEMTGWTINLMTEEESVTKVEAESAAIRVLFMEKLDVDEEVANILIAEGFSTLEEVAYVPLHEMLEIESFDEETVQELRERARNVLLTEAIVTEEQIGDVADDLLGMDGMDKQLAGKLATNGIKTLDDLADLAVDELTEMTGITADRAKQLITTARAHWFE</sequence>
<dbReference type="GO" id="GO:0005829">
    <property type="term" value="C:cytosol"/>
    <property type="evidence" value="ECO:0007669"/>
    <property type="project" value="TreeGrafter"/>
</dbReference>
<dbReference type="InterPro" id="IPR009019">
    <property type="entry name" value="KH_sf_prok-type"/>
</dbReference>
<dbReference type="SUPFAM" id="SSF54814">
    <property type="entry name" value="Prokaryotic type KH domain (KH-domain type II)"/>
    <property type="match status" value="2"/>
</dbReference>
<evidence type="ECO:0000259" key="8">
    <source>
        <dbReference type="PROSITE" id="PS50126"/>
    </source>
</evidence>
<dbReference type="SUPFAM" id="SSF50249">
    <property type="entry name" value="Nucleic acid-binding proteins"/>
    <property type="match status" value="1"/>
</dbReference>
<dbReference type="SMART" id="SM00316">
    <property type="entry name" value="S1"/>
    <property type="match status" value="1"/>
</dbReference>
<dbReference type="InterPro" id="IPR010213">
    <property type="entry name" value="TF_NusA"/>
</dbReference>
<evidence type="ECO:0000313" key="10">
    <source>
        <dbReference type="Proteomes" id="UP000198607"/>
    </source>
</evidence>
<dbReference type="CDD" id="cd22529">
    <property type="entry name" value="KH-II_NusA_rpt2"/>
    <property type="match status" value="1"/>
</dbReference>
<dbReference type="Proteomes" id="UP000198607">
    <property type="component" value="Unassembled WGS sequence"/>
</dbReference>
<dbReference type="InterPro" id="IPR012340">
    <property type="entry name" value="NA-bd_OB-fold"/>
</dbReference>
<dbReference type="RefSeq" id="WP_091934198.1">
    <property type="nucleotide sequence ID" value="NZ_FNCY01000002.1"/>
</dbReference>
<dbReference type="InterPro" id="IPR013735">
    <property type="entry name" value="TF_NusA_N"/>
</dbReference>
<dbReference type="AlphaFoldDB" id="A0A1G7Y355"/>
<dbReference type="GO" id="GO:0003700">
    <property type="term" value="F:DNA-binding transcription factor activity"/>
    <property type="evidence" value="ECO:0007669"/>
    <property type="project" value="InterPro"/>
</dbReference>
<dbReference type="GO" id="GO:0006353">
    <property type="term" value="P:DNA-templated transcription termination"/>
    <property type="evidence" value="ECO:0007669"/>
    <property type="project" value="UniProtKB-UniRule"/>
</dbReference>
<dbReference type="InterPro" id="IPR010214">
    <property type="entry name" value="Tscrpt_termin_fac_NusA_C_rpt"/>
</dbReference>
<keyword evidence="6 7" id="KW-0804">Transcription</keyword>
<evidence type="ECO:0000256" key="5">
    <source>
        <dbReference type="ARBA" id="ARBA00023015"/>
    </source>
</evidence>
<gene>
    <name evidence="7" type="primary">nusA</name>
    <name evidence="9" type="ORF">SAMN05660652_00874</name>
</gene>
<accession>A0A1G7Y355</accession>
<dbReference type="Gene3D" id="3.30.1480.10">
    <property type="entry name" value="NusA, N-terminal domain"/>
    <property type="match status" value="1"/>
</dbReference>
<dbReference type="Pfam" id="PF26594">
    <property type="entry name" value="KH_NusA_2nd"/>
    <property type="match status" value="1"/>
</dbReference>
<protein>
    <recommendedName>
        <fullName evidence="7">Transcription termination/antitermination protein NusA</fullName>
    </recommendedName>
</protein>
<dbReference type="NCBIfam" id="TIGR01954">
    <property type="entry name" value="nusA_Cterm_rpt"/>
    <property type="match status" value="2"/>
</dbReference>
<dbReference type="GO" id="GO:0003723">
    <property type="term" value="F:RNA binding"/>
    <property type="evidence" value="ECO:0007669"/>
    <property type="project" value="UniProtKB-UniRule"/>
</dbReference>
<dbReference type="Gene3D" id="2.40.50.140">
    <property type="entry name" value="Nucleic acid-binding proteins"/>
    <property type="match status" value="1"/>
</dbReference>
<dbReference type="GO" id="GO:0031564">
    <property type="term" value="P:transcription antitermination"/>
    <property type="evidence" value="ECO:0007669"/>
    <property type="project" value="UniProtKB-UniRule"/>
</dbReference>
<dbReference type="HAMAP" id="MF_00945_B">
    <property type="entry name" value="NusA_B"/>
    <property type="match status" value="1"/>
</dbReference>
<comment type="function">
    <text evidence="7">Participates in both transcription termination and antitermination.</text>
</comment>
<dbReference type="STRING" id="83767.SAMN05660652_00874"/>
<dbReference type="GO" id="GO:0000166">
    <property type="term" value="F:nucleotide binding"/>
    <property type="evidence" value="ECO:0007669"/>
    <property type="project" value="InterPro"/>
</dbReference>
<evidence type="ECO:0000313" key="9">
    <source>
        <dbReference type="EMBL" id="SDG90706.1"/>
    </source>
</evidence>
<keyword evidence="4 7" id="KW-0694">RNA-binding</keyword>
<dbReference type="InterPro" id="IPR058582">
    <property type="entry name" value="KH_NusA_2nd"/>
</dbReference>
<keyword evidence="1 7" id="KW-0806">Transcription termination</keyword>
<dbReference type="FunFam" id="3.30.300.20:FF:000005">
    <property type="entry name" value="Transcription termination/antitermination protein NusA"/>
    <property type="match status" value="1"/>
</dbReference>
<dbReference type="Gene3D" id="1.10.150.20">
    <property type="entry name" value="5' to 3' exonuclease, C-terminal subdomain"/>
    <property type="match status" value="2"/>
</dbReference>
<dbReference type="SMART" id="SM00322">
    <property type="entry name" value="KH"/>
    <property type="match status" value="1"/>
</dbReference>
<dbReference type="SUPFAM" id="SSF69705">
    <property type="entry name" value="Transcription factor NusA, N-terminal domain"/>
    <property type="match status" value="1"/>
</dbReference>
<keyword evidence="5 7" id="KW-0805">Transcription regulation</keyword>
<dbReference type="InterPro" id="IPR025249">
    <property type="entry name" value="TF_NusA_KH_1st"/>
</dbReference>
<dbReference type="Pfam" id="PF13184">
    <property type="entry name" value="KH_NusA_1st"/>
    <property type="match status" value="1"/>
</dbReference>
<dbReference type="InterPro" id="IPR030842">
    <property type="entry name" value="TF_NusA_bacterial"/>
</dbReference>
<organism evidence="9 10">
    <name type="scientific">Propionivibrio dicarboxylicus</name>
    <dbReference type="NCBI Taxonomy" id="83767"/>
    <lineage>
        <taxon>Bacteria</taxon>
        <taxon>Pseudomonadati</taxon>
        <taxon>Pseudomonadota</taxon>
        <taxon>Betaproteobacteria</taxon>
        <taxon>Rhodocyclales</taxon>
        <taxon>Rhodocyclaceae</taxon>
        <taxon>Propionivibrio</taxon>
    </lineage>
</organism>
<dbReference type="Pfam" id="PF14520">
    <property type="entry name" value="HHH_5"/>
    <property type="match status" value="1"/>
</dbReference>
<dbReference type="InterPro" id="IPR010995">
    <property type="entry name" value="DNA_repair_Rad51/TF_NusA_a-hlx"/>
</dbReference>